<evidence type="ECO:0000256" key="6">
    <source>
        <dbReference type="ARBA" id="ARBA00022670"/>
    </source>
</evidence>
<dbReference type="Gene3D" id="3.40.710.10">
    <property type="entry name" value="DD-peptidase/beta-lactamase superfamily"/>
    <property type="match status" value="1"/>
</dbReference>
<evidence type="ECO:0000256" key="4">
    <source>
        <dbReference type="ARBA" id="ARBA00012448"/>
    </source>
</evidence>
<dbReference type="GO" id="GO:0071555">
    <property type="term" value="P:cell wall organization"/>
    <property type="evidence" value="ECO:0007669"/>
    <property type="project" value="UniProtKB-KW"/>
</dbReference>
<feature type="compositionally biased region" description="Low complexity" evidence="16">
    <location>
        <begin position="481"/>
        <end position="494"/>
    </location>
</feature>
<feature type="compositionally biased region" description="Basic and acidic residues" evidence="16">
    <location>
        <begin position="495"/>
        <end position="506"/>
    </location>
</feature>
<evidence type="ECO:0000256" key="14">
    <source>
        <dbReference type="PIRSR" id="PIRSR618044-2"/>
    </source>
</evidence>
<feature type="active site" description="Proton acceptor" evidence="13">
    <location>
        <position position="69"/>
    </location>
</feature>
<dbReference type="Pfam" id="PF00768">
    <property type="entry name" value="Peptidase_S11"/>
    <property type="match status" value="1"/>
</dbReference>
<comment type="caution">
    <text evidence="20">The sequence shown here is derived from an EMBL/GenBank/DDBJ whole genome shotgun (WGS) entry which is preliminary data.</text>
</comment>
<feature type="chain" id="PRO_5038340147" description="serine-type D-Ala-D-Ala carboxypeptidase" evidence="18">
    <location>
        <begin position="27"/>
        <end position="568"/>
    </location>
</feature>
<feature type="binding site" evidence="14">
    <location>
        <position position="245"/>
    </location>
    <ligand>
        <name>substrate</name>
    </ligand>
</feature>
<feature type="compositionally biased region" description="Basic and acidic residues" evidence="16">
    <location>
        <begin position="459"/>
        <end position="468"/>
    </location>
</feature>
<keyword evidence="11" id="KW-0961">Cell wall biogenesis/degradation</keyword>
<feature type="transmembrane region" description="Helical" evidence="17">
    <location>
        <begin position="417"/>
        <end position="438"/>
    </location>
</feature>
<dbReference type="InterPro" id="IPR018044">
    <property type="entry name" value="Peptidase_S11"/>
</dbReference>
<dbReference type="EMBL" id="DVJK01000218">
    <property type="protein sequence ID" value="HIS67433.1"/>
    <property type="molecule type" value="Genomic_DNA"/>
</dbReference>
<evidence type="ECO:0000256" key="10">
    <source>
        <dbReference type="ARBA" id="ARBA00022984"/>
    </source>
</evidence>
<evidence type="ECO:0000256" key="7">
    <source>
        <dbReference type="ARBA" id="ARBA00022729"/>
    </source>
</evidence>
<evidence type="ECO:0000256" key="11">
    <source>
        <dbReference type="ARBA" id="ARBA00023316"/>
    </source>
</evidence>
<evidence type="ECO:0000313" key="21">
    <source>
        <dbReference type="Proteomes" id="UP000824001"/>
    </source>
</evidence>
<keyword evidence="5 20" id="KW-0121">Carboxypeptidase</keyword>
<keyword evidence="17" id="KW-0812">Transmembrane</keyword>
<feature type="compositionally biased region" description="Polar residues" evidence="16">
    <location>
        <begin position="555"/>
        <end position="568"/>
    </location>
</feature>
<keyword evidence="17" id="KW-1133">Transmembrane helix</keyword>
<keyword evidence="9" id="KW-0133">Cell shape</keyword>
<dbReference type="InterPro" id="IPR015956">
    <property type="entry name" value="Peniciliin-bd_prot_C_sf"/>
</dbReference>
<dbReference type="SMART" id="SM00936">
    <property type="entry name" value="PBP5_C"/>
    <property type="match status" value="1"/>
</dbReference>
<reference evidence="20" key="2">
    <citation type="journal article" date="2021" name="PeerJ">
        <title>Extensive microbial diversity within the chicken gut microbiome revealed by metagenomics and culture.</title>
        <authorList>
            <person name="Gilroy R."/>
            <person name="Ravi A."/>
            <person name="Getino M."/>
            <person name="Pursley I."/>
            <person name="Horton D.L."/>
            <person name="Alikhan N.F."/>
            <person name="Baker D."/>
            <person name="Gharbi K."/>
            <person name="Hall N."/>
            <person name="Watson M."/>
            <person name="Adriaenssens E.M."/>
            <person name="Foster-Nyarko E."/>
            <person name="Jarju S."/>
            <person name="Secka A."/>
            <person name="Antonio M."/>
            <person name="Oren A."/>
            <person name="Chaudhuri R.R."/>
            <person name="La Ragione R."/>
            <person name="Hildebrand F."/>
            <person name="Pallen M.J."/>
        </authorList>
    </citation>
    <scope>NUCLEOTIDE SEQUENCE</scope>
    <source>
        <strain evidence="20">ChiHjej10B9-9673</strain>
    </source>
</reference>
<organism evidence="20 21">
    <name type="scientific">Candidatus Scatomorpha merdipullorum</name>
    <dbReference type="NCBI Taxonomy" id="2840927"/>
    <lineage>
        <taxon>Bacteria</taxon>
        <taxon>Bacillati</taxon>
        <taxon>Bacillota</taxon>
        <taxon>Clostridia</taxon>
        <taxon>Eubacteriales</taxon>
        <taxon>Candidatus Scatomorpha</taxon>
    </lineage>
</organism>
<evidence type="ECO:0000256" key="12">
    <source>
        <dbReference type="ARBA" id="ARBA00034000"/>
    </source>
</evidence>
<dbReference type="InterPro" id="IPR037167">
    <property type="entry name" value="Peptidase_S11_C_sf"/>
</dbReference>
<name>A0A9D1JW19_9FIRM</name>
<comment type="similarity">
    <text evidence="3 15">Belongs to the peptidase S11 family.</text>
</comment>
<evidence type="ECO:0000256" key="2">
    <source>
        <dbReference type="ARBA" id="ARBA00004752"/>
    </source>
</evidence>
<feature type="signal peptide" evidence="18">
    <location>
        <begin position="1"/>
        <end position="26"/>
    </location>
</feature>
<dbReference type="InterPro" id="IPR012338">
    <property type="entry name" value="Beta-lactam/transpept-like"/>
</dbReference>
<comment type="catalytic activity">
    <reaction evidence="12">
        <text>Preferential cleavage: (Ac)2-L-Lys-D-Ala-|-D-Ala. Also transpeptidation of peptidyl-alanyl moieties that are N-acyl substituents of D-alanine.</text>
        <dbReference type="EC" id="3.4.16.4"/>
    </reaction>
</comment>
<dbReference type="SUPFAM" id="SSF56601">
    <property type="entry name" value="beta-lactamase/transpeptidase-like"/>
    <property type="match status" value="1"/>
</dbReference>
<keyword evidence="10" id="KW-0573">Peptidoglycan synthesis</keyword>
<feature type="domain" description="Peptidase S11 D-Ala-D-Ala carboxypeptidase A C-terminal" evidence="19">
    <location>
        <begin position="302"/>
        <end position="400"/>
    </location>
</feature>
<evidence type="ECO:0000256" key="17">
    <source>
        <dbReference type="SAM" id="Phobius"/>
    </source>
</evidence>
<comment type="pathway">
    <text evidence="2">Cell wall biogenesis; peptidoglycan biosynthesis.</text>
</comment>
<feature type="region of interest" description="Disordered" evidence="16">
    <location>
        <begin position="459"/>
        <end position="568"/>
    </location>
</feature>
<dbReference type="GO" id="GO:0008360">
    <property type="term" value="P:regulation of cell shape"/>
    <property type="evidence" value="ECO:0007669"/>
    <property type="project" value="UniProtKB-KW"/>
</dbReference>
<dbReference type="AlphaFoldDB" id="A0A9D1JW19"/>
<dbReference type="EC" id="3.4.16.4" evidence="4"/>
<proteinExistence type="inferred from homology"/>
<evidence type="ECO:0000256" key="3">
    <source>
        <dbReference type="ARBA" id="ARBA00007164"/>
    </source>
</evidence>
<evidence type="ECO:0000256" key="18">
    <source>
        <dbReference type="SAM" id="SignalP"/>
    </source>
</evidence>
<keyword evidence="7 18" id="KW-0732">Signal</keyword>
<feature type="active site" description="Acyl-ester intermediate" evidence="13">
    <location>
        <position position="66"/>
    </location>
</feature>
<evidence type="ECO:0000256" key="15">
    <source>
        <dbReference type="RuleBase" id="RU004016"/>
    </source>
</evidence>
<evidence type="ECO:0000259" key="19">
    <source>
        <dbReference type="SMART" id="SM00936"/>
    </source>
</evidence>
<dbReference type="InterPro" id="IPR012907">
    <property type="entry name" value="Peptidase_S11_C"/>
</dbReference>
<keyword evidence="6" id="KW-0645">Protease</keyword>
<dbReference type="PANTHER" id="PTHR21581:SF6">
    <property type="entry name" value="TRAFFICKING PROTEIN PARTICLE COMPLEX SUBUNIT 12"/>
    <property type="match status" value="1"/>
</dbReference>
<dbReference type="Gene3D" id="2.60.410.10">
    <property type="entry name" value="D-Ala-D-Ala carboxypeptidase, C-terminal domain"/>
    <property type="match status" value="1"/>
</dbReference>
<keyword evidence="17" id="KW-0472">Membrane</keyword>
<evidence type="ECO:0000256" key="1">
    <source>
        <dbReference type="ARBA" id="ARBA00003217"/>
    </source>
</evidence>
<evidence type="ECO:0000256" key="8">
    <source>
        <dbReference type="ARBA" id="ARBA00022801"/>
    </source>
</evidence>
<feature type="compositionally biased region" description="Basic and acidic residues" evidence="16">
    <location>
        <begin position="540"/>
        <end position="553"/>
    </location>
</feature>
<feature type="active site" evidence="13">
    <location>
        <position position="129"/>
    </location>
</feature>
<evidence type="ECO:0000256" key="9">
    <source>
        <dbReference type="ARBA" id="ARBA00022960"/>
    </source>
</evidence>
<evidence type="ECO:0000313" key="20">
    <source>
        <dbReference type="EMBL" id="HIS67433.1"/>
    </source>
</evidence>
<sequence>MKKIKILSLILIFCLALALTAPGTLAAEGEELAPPELDSAAAVVADANTGRVLYAYNADEQRYPASLTKVMTVLLAVEAIERGEVTTEDAVTAGQEALEGMIADGSTAGIQPGETMTLGDLMYCAMLGSANEACNIIAVHISGSLAAFVEDMNERAAELGCTGTHFTNTHGLPDANHYTTARDFTLITLEAMSHDLFFEISGTVNYTVPATNMSEERQLSNSNGLINPECQIYPGNYYEYARAGKTGHTSDAGYCLASMAEREEVRLVAVVLGGSAVQNDSGWTYTNFSDSRTLYNWVFNNFSMTEVLSTTELVTSVKVNLAENDGMAVLRPAEAVRALVPDKGFDPAGLERDIVIFSERDGSELTAPIAAGTVLGELTLKLDGVELGSCSLVTSGAVELARSEFMKMEIAGFFGNIWVQLIIIALLAALALYILSVVRYRKLHKRHLLSVAEAEARAAERRREEERGPAQPVPQSEERAAVMAGAPRRAAPRAAPHDTGELDKTIVRPSPGSAPAAPRPGRPQTPVRGAEQRPSGRPPAGDKARRDYFEEFFRQNGTNSRGGEQNKQ</sequence>
<dbReference type="SUPFAM" id="SSF69189">
    <property type="entry name" value="Penicillin-binding protein associated domain"/>
    <property type="match status" value="1"/>
</dbReference>
<keyword evidence="8" id="KW-0378">Hydrolase</keyword>
<evidence type="ECO:0000256" key="13">
    <source>
        <dbReference type="PIRSR" id="PIRSR618044-1"/>
    </source>
</evidence>
<dbReference type="PRINTS" id="PR00725">
    <property type="entry name" value="DADACBPTASE1"/>
</dbReference>
<evidence type="ECO:0000256" key="16">
    <source>
        <dbReference type="SAM" id="MobiDB-lite"/>
    </source>
</evidence>
<evidence type="ECO:0000256" key="5">
    <source>
        <dbReference type="ARBA" id="ARBA00022645"/>
    </source>
</evidence>
<accession>A0A9D1JW19</accession>
<dbReference type="Proteomes" id="UP000824001">
    <property type="component" value="Unassembled WGS sequence"/>
</dbReference>
<gene>
    <name evidence="20" type="ORF">IAC18_07695</name>
</gene>
<dbReference type="GO" id="GO:0006508">
    <property type="term" value="P:proteolysis"/>
    <property type="evidence" value="ECO:0007669"/>
    <property type="project" value="UniProtKB-KW"/>
</dbReference>
<reference evidence="20" key="1">
    <citation type="submission" date="2020-10" db="EMBL/GenBank/DDBJ databases">
        <authorList>
            <person name="Gilroy R."/>
        </authorList>
    </citation>
    <scope>NUCLEOTIDE SEQUENCE</scope>
    <source>
        <strain evidence="20">ChiHjej10B9-9673</strain>
    </source>
</reference>
<dbReference type="GO" id="GO:0009002">
    <property type="term" value="F:serine-type D-Ala-D-Ala carboxypeptidase activity"/>
    <property type="evidence" value="ECO:0007669"/>
    <property type="project" value="UniProtKB-EC"/>
</dbReference>
<dbReference type="PANTHER" id="PTHR21581">
    <property type="entry name" value="D-ALANYL-D-ALANINE CARBOXYPEPTIDASE"/>
    <property type="match status" value="1"/>
</dbReference>
<protein>
    <recommendedName>
        <fullName evidence="4">serine-type D-Ala-D-Ala carboxypeptidase</fullName>
        <ecNumber evidence="4">3.4.16.4</ecNumber>
    </recommendedName>
</protein>
<dbReference type="InterPro" id="IPR001967">
    <property type="entry name" value="Peptidase_S11_N"/>
</dbReference>
<dbReference type="GO" id="GO:0009252">
    <property type="term" value="P:peptidoglycan biosynthetic process"/>
    <property type="evidence" value="ECO:0007669"/>
    <property type="project" value="UniProtKB-KW"/>
</dbReference>
<comment type="function">
    <text evidence="1">Removes C-terminal D-alanyl residues from sugar-peptide cell wall precursors.</text>
</comment>